<evidence type="ECO:0000313" key="5">
    <source>
        <dbReference type="Proteomes" id="UP000749293"/>
    </source>
</evidence>
<dbReference type="PANTHER" id="PTHR43540:SF15">
    <property type="entry name" value="BLR5631 PROTEIN"/>
    <property type="match status" value="1"/>
</dbReference>
<feature type="domain" description="Isochorismatase-like" evidence="3">
    <location>
        <begin position="23"/>
        <end position="189"/>
    </location>
</feature>
<evidence type="ECO:0000259" key="3">
    <source>
        <dbReference type="Pfam" id="PF00857"/>
    </source>
</evidence>
<dbReference type="RefSeq" id="XP_035322936.1">
    <property type="nucleotide sequence ID" value="XM_035466924.1"/>
</dbReference>
<dbReference type="InterPro" id="IPR036380">
    <property type="entry name" value="Isochorismatase-like_sf"/>
</dbReference>
<dbReference type="GO" id="GO:0016787">
    <property type="term" value="F:hydrolase activity"/>
    <property type="evidence" value="ECO:0007669"/>
    <property type="project" value="UniProtKB-KW"/>
</dbReference>
<comment type="caution">
    <text evidence="4">The sequence shown here is derived from an EMBL/GenBank/DDBJ whole genome shotgun (WGS) entry which is preliminary data.</text>
</comment>
<dbReference type="InterPro" id="IPR050272">
    <property type="entry name" value="Isochorismatase-like_hydrls"/>
</dbReference>
<comment type="similarity">
    <text evidence="1">Belongs to the isochorismatase family.</text>
</comment>
<dbReference type="OrthoDB" id="245563at2759"/>
<evidence type="ECO:0000256" key="2">
    <source>
        <dbReference type="ARBA" id="ARBA00022801"/>
    </source>
</evidence>
<dbReference type="Pfam" id="PF00857">
    <property type="entry name" value="Isochorismatase"/>
    <property type="match status" value="1"/>
</dbReference>
<accession>A0A9P4YYU2</accession>
<keyword evidence="5" id="KW-1185">Reference proteome</keyword>
<reference evidence="4" key="1">
    <citation type="submission" date="2020-03" db="EMBL/GenBank/DDBJ databases">
        <title>Site-based positive gene gene selection in Geosmithia morbida across the United States reveals a broad range of putative effectors and factors for local host and environmental adapation.</title>
        <authorList>
            <person name="Onufrak A."/>
            <person name="Murdoch R.W."/>
            <person name="Gazis R."/>
            <person name="Huff M."/>
            <person name="Staton M."/>
            <person name="Klingeman W."/>
            <person name="Hadziabdic D."/>
        </authorList>
    </citation>
    <scope>NUCLEOTIDE SEQUENCE</scope>
    <source>
        <strain evidence="4">1262</strain>
    </source>
</reference>
<dbReference type="AlphaFoldDB" id="A0A9P4YYU2"/>
<dbReference type="PANTHER" id="PTHR43540">
    <property type="entry name" value="PEROXYUREIDOACRYLATE/UREIDOACRYLATE AMIDOHYDROLASE-RELATED"/>
    <property type="match status" value="1"/>
</dbReference>
<name>A0A9P4YYU2_9HYPO</name>
<protein>
    <submittedName>
        <fullName evidence="4">Isochorismatase family</fullName>
    </submittedName>
</protein>
<keyword evidence="2" id="KW-0378">Hydrolase</keyword>
<evidence type="ECO:0000256" key="1">
    <source>
        <dbReference type="ARBA" id="ARBA00006336"/>
    </source>
</evidence>
<evidence type="ECO:0000313" key="4">
    <source>
        <dbReference type="EMBL" id="KAF4124284.1"/>
    </source>
</evidence>
<dbReference type="EMBL" id="JAANYQ010000004">
    <property type="protein sequence ID" value="KAF4124284.1"/>
    <property type="molecule type" value="Genomic_DNA"/>
</dbReference>
<gene>
    <name evidence="4" type="ORF">GMORB2_4950</name>
</gene>
<sequence length="193" mass="20766">MPSVVTVRSMLGIEPSGASTSDSVLIIVDAQNEYAAGRLRVANVDRSRAANASLLKRYRDAKAPVVHVIHAAPDGAPIFTPGTDLAAEFDELKPVEGESVVTKNFPGSFTGTDLEAILKATKRDKIVLTGYMAHVCISTTARQGHERGWDVTVVEDCVGDRDIPGVEGDELTRTVLSELSDFFATVVHSRQIF</sequence>
<dbReference type="Proteomes" id="UP000749293">
    <property type="component" value="Unassembled WGS sequence"/>
</dbReference>
<organism evidence="4 5">
    <name type="scientific">Geosmithia morbida</name>
    <dbReference type="NCBI Taxonomy" id="1094350"/>
    <lineage>
        <taxon>Eukaryota</taxon>
        <taxon>Fungi</taxon>
        <taxon>Dikarya</taxon>
        <taxon>Ascomycota</taxon>
        <taxon>Pezizomycotina</taxon>
        <taxon>Sordariomycetes</taxon>
        <taxon>Hypocreomycetidae</taxon>
        <taxon>Hypocreales</taxon>
        <taxon>Bionectriaceae</taxon>
        <taxon>Geosmithia</taxon>
    </lineage>
</organism>
<dbReference type="Gene3D" id="3.40.50.850">
    <property type="entry name" value="Isochorismatase-like"/>
    <property type="match status" value="1"/>
</dbReference>
<proteinExistence type="inferred from homology"/>
<dbReference type="InterPro" id="IPR000868">
    <property type="entry name" value="Isochorismatase-like_dom"/>
</dbReference>
<dbReference type="GeneID" id="55971178"/>
<dbReference type="SUPFAM" id="SSF52499">
    <property type="entry name" value="Isochorismatase-like hydrolases"/>
    <property type="match status" value="1"/>
</dbReference>